<dbReference type="Proteomes" id="UP001233172">
    <property type="component" value="Unassembled WGS sequence"/>
</dbReference>
<dbReference type="InterPro" id="IPR013083">
    <property type="entry name" value="Znf_RING/FYVE/PHD"/>
</dbReference>
<dbReference type="GO" id="GO:0005737">
    <property type="term" value="C:cytoplasm"/>
    <property type="evidence" value="ECO:0007669"/>
    <property type="project" value="TreeGrafter"/>
</dbReference>
<dbReference type="PANTHER" id="PTHR10044:SF139">
    <property type="entry name" value="DEATH-ASSOCIATED INHIBITOR OF APOPTOSIS 2"/>
    <property type="match status" value="1"/>
</dbReference>
<dbReference type="Pfam" id="PF13920">
    <property type="entry name" value="zf-C3HC4_3"/>
    <property type="match status" value="1"/>
</dbReference>
<organism evidence="1 2">
    <name type="scientific">Biomphalaria pfeifferi</name>
    <name type="common">Bloodfluke planorb</name>
    <name type="synonym">Freshwater snail</name>
    <dbReference type="NCBI Taxonomy" id="112525"/>
    <lineage>
        <taxon>Eukaryota</taxon>
        <taxon>Metazoa</taxon>
        <taxon>Spiralia</taxon>
        <taxon>Lophotrochozoa</taxon>
        <taxon>Mollusca</taxon>
        <taxon>Gastropoda</taxon>
        <taxon>Heterobranchia</taxon>
        <taxon>Euthyneura</taxon>
        <taxon>Panpulmonata</taxon>
        <taxon>Hygrophila</taxon>
        <taxon>Lymnaeoidea</taxon>
        <taxon>Planorbidae</taxon>
        <taxon>Biomphalaria</taxon>
    </lineage>
</organism>
<reference evidence="1" key="1">
    <citation type="journal article" date="2023" name="PLoS Negl. Trop. Dis.">
        <title>A genome sequence for Biomphalaria pfeifferi, the major vector snail for the human-infecting parasite Schistosoma mansoni.</title>
        <authorList>
            <person name="Bu L."/>
            <person name="Lu L."/>
            <person name="Laidemitt M.R."/>
            <person name="Zhang S.M."/>
            <person name="Mutuku M."/>
            <person name="Mkoji G."/>
            <person name="Steinauer M."/>
            <person name="Loker E.S."/>
        </authorList>
    </citation>
    <scope>NUCLEOTIDE SEQUENCE</scope>
    <source>
        <strain evidence="1">KasaAsao</strain>
    </source>
</reference>
<evidence type="ECO:0000313" key="1">
    <source>
        <dbReference type="EMBL" id="KAK0042864.1"/>
    </source>
</evidence>
<dbReference type="GO" id="GO:0005634">
    <property type="term" value="C:nucleus"/>
    <property type="evidence" value="ECO:0007669"/>
    <property type="project" value="TreeGrafter"/>
</dbReference>
<keyword evidence="2" id="KW-1185">Reference proteome</keyword>
<name>A0AAD8AW99_BIOPF</name>
<dbReference type="AlphaFoldDB" id="A0AAD8AW99"/>
<dbReference type="Pfam" id="PF00653">
    <property type="entry name" value="BIR"/>
    <property type="match status" value="1"/>
</dbReference>
<accession>A0AAD8AW99</accession>
<dbReference type="EMBL" id="JASAOG010000230">
    <property type="protein sequence ID" value="KAK0042864.1"/>
    <property type="molecule type" value="Genomic_DNA"/>
</dbReference>
<dbReference type="GO" id="GO:0051726">
    <property type="term" value="P:regulation of cell cycle"/>
    <property type="evidence" value="ECO:0007669"/>
    <property type="project" value="TreeGrafter"/>
</dbReference>
<dbReference type="InterPro" id="IPR050784">
    <property type="entry name" value="IAP"/>
</dbReference>
<proteinExistence type="predicted"/>
<comment type="caution">
    <text evidence="1">The sequence shown here is derived from an EMBL/GenBank/DDBJ whole genome shotgun (WGS) entry which is preliminary data.</text>
</comment>
<dbReference type="Gene3D" id="3.30.40.10">
    <property type="entry name" value="Zinc/RING finger domain, C3HC4 (zinc finger)"/>
    <property type="match status" value="1"/>
</dbReference>
<reference evidence="1" key="2">
    <citation type="submission" date="2023-04" db="EMBL/GenBank/DDBJ databases">
        <authorList>
            <person name="Bu L."/>
            <person name="Lu L."/>
            <person name="Laidemitt M.R."/>
            <person name="Zhang S.M."/>
            <person name="Mutuku M."/>
            <person name="Mkoji G."/>
            <person name="Steinauer M."/>
            <person name="Loker E.S."/>
        </authorList>
    </citation>
    <scope>NUCLEOTIDE SEQUENCE</scope>
    <source>
        <strain evidence="1">KasaAsao</strain>
        <tissue evidence="1">Whole Snail</tissue>
    </source>
</reference>
<evidence type="ECO:0000313" key="2">
    <source>
        <dbReference type="Proteomes" id="UP001233172"/>
    </source>
</evidence>
<dbReference type="SMART" id="SM00238">
    <property type="entry name" value="BIR"/>
    <property type="match status" value="1"/>
</dbReference>
<dbReference type="InterPro" id="IPR001370">
    <property type="entry name" value="BIR_rpt"/>
</dbReference>
<dbReference type="PROSITE" id="PS50143">
    <property type="entry name" value="BIR_REPEAT_2"/>
    <property type="match status" value="1"/>
</dbReference>
<dbReference type="CDD" id="cd00022">
    <property type="entry name" value="BIR"/>
    <property type="match status" value="1"/>
</dbReference>
<sequence length="524" mass="57165">MSIRFNRSGEEILAEHSLSDTLTIAHSDTPAIDDTNVIAVSEATVIPAMDTVSANTFIDTPKIDVDVTPVSAARGTPVNSHSFSCTQIIPNLISGTHVEANTTFGTPVAATLTSDTTYAIVCDQDVHKTPNIFTSTPNIVGAVKDTDVVSKASGSQHFLPPEDGPTAAKNISITNDLSSGVYKPAPCPKDSDTTPTELYDVGPIPDPNGNIADVNPYGINLKKGQDMELDNRAPTHAELNITTALPKYAEYANSSERNKSFQNSPKNIYENRKSLCKAGFLYTGPLLSALEVTESQKRHGVVCFYCGLGLKDPSTDVWSQHRTLAPNCPYVLLHKGTADVENTSCHGPKEEKQDTKTGTSSYNQVLTPALEEDVAVKLLVQKGYVLQKVLEAADQLKQKGKTFTVDDLQLRLDPEKARSQFGQSDEYRKLKEEIVLMRKIHICQTCQENPVQVVFLPCGHFLSCVDCAIIEGLIKNACKACEKPVIAWPINFHKKSMPWCWFQPFSVRGDSGDTSTVVEEYTLG</sequence>
<dbReference type="PANTHER" id="PTHR10044">
    <property type="entry name" value="INHIBITOR OF APOPTOSIS"/>
    <property type="match status" value="1"/>
</dbReference>
<gene>
    <name evidence="1" type="ORF">Bpfe_027704</name>
</gene>
<dbReference type="Gene3D" id="1.10.1170.10">
    <property type="entry name" value="Inhibitor Of Apoptosis Protein (2mihbC-IAP-1), Chain A"/>
    <property type="match status" value="1"/>
</dbReference>
<protein>
    <submittedName>
        <fullName evidence="1">E3 ubiquitin-protein ligase XIAP</fullName>
    </submittedName>
</protein>
<dbReference type="SUPFAM" id="SSF57924">
    <property type="entry name" value="Inhibitor of apoptosis (IAP) repeat"/>
    <property type="match status" value="1"/>
</dbReference>